<evidence type="ECO:0000256" key="1">
    <source>
        <dbReference type="SAM" id="Phobius"/>
    </source>
</evidence>
<keyword evidence="3" id="KW-1185">Reference proteome</keyword>
<keyword evidence="1" id="KW-0472">Membrane</keyword>
<keyword evidence="1" id="KW-1133">Transmembrane helix</keyword>
<proteinExistence type="predicted"/>
<dbReference type="Proteomes" id="UP001317259">
    <property type="component" value="Unassembled WGS sequence"/>
</dbReference>
<name>A0ABT0G197_9ACTN</name>
<reference evidence="2 3" key="1">
    <citation type="submission" date="2022-04" db="EMBL/GenBank/DDBJ databases">
        <title>Genome draft of Actinomadura sp. ATCC 31491.</title>
        <authorList>
            <person name="Shi X."/>
            <person name="Du Y."/>
        </authorList>
    </citation>
    <scope>NUCLEOTIDE SEQUENCE [LARGE SCALE GENOMIC DNA]</scope>
    <source>
        <strain evidence="2 3">ATCC 31491</strain>
    </source>
</reference>
<comment type="caution">
    <text evidence="2">The sequence shown here is derived from an EMBL/GenBank/DDBJ whole genome shotgun (WGS) entry which is preliminary data.</text>
</comment>
<evidence type="ECO:0000313" key="2">
    <source>
        <dbReference type="EMBL" id="MCK2218332.1"/>
    </source>
</evidence>
<dbReference type="RefSeq" id="WP_242378108.1">
    <property type="nucleotide sequence ID" value="NZ_JAKRKC020000002.1"/>
</dbReference>
<gene>
    <name evidence="2" type="ORF">MF672_031745</name>
</gene>
<feature type="transmembrane region" description="Helical" evidence="1">
    <location>
        <begin position="41"/>
        <end position="61"/>
    </location>
</feature>
<protein>
    <submittedName>
        <fullName evidence="2">Uncharacterized protein</fullName>
    </submittedName>
</protein>
<organism evidence="2 3">
    <name type="scientific">Actinomadura luzonensis</name>
    <dbReference type="NCBI Taxonomy" id="2805427"/>
    <lineage>
        <taxon>Bacteria</taxon>
        <taxon>Bacillati</taxon>
        <taxon>Actinomycetota</taxon>
        <taxon>Actinomycetes</taxon>
        <taxon>Streptosporangiales</taxon>
        <taxon>Thermomonosporaceae</taxon>
        <taxon>Actinomadura</taxon>
    </lineage>
</organism>
<sequence length="286" mass="30239">MTTVNERTIAEELRRMAGEAVPVNAAAYAARAAARSARRRLSWSLAALATLVAGLGFVLPLDEASTTAKVAAPPAPGLPANTAGQLRLVRDCMPAGGPSVNVNPDWRDPAHGTVRDFRVLAEYRDKNGVSALVGSVKGFVLCTPSSESPEPPVFTYWGNQAPGRLTGFPGQLSVDVYAVHYWYRKSAAPHDNYVRVVAGRVAPGVRRVTIGWSSGRRTDAVVNGGFFIARTLAAIVTSKSPNSGEPTRHVDSPPVTVTAYDAAGRVAGRHEGVRFGWRGPGSATAQ</sequence>
<accession>A0ABT0G197</accession>
<dbReference type="EMBL" id="JAKRKC020000002">
    <property type="protein sequence ID" value="MCK2218332.1"/>
    <property type="molecule type" value="Genomic_DNA"/>
</dbReference>
<keyword evidence="1" id="KW-0812">Transmembrane</keyword>
<evidence type="ECO:0000313" key="3">
    <source>
        <dbReference type="Proteomes" id="UP001317259"/>
    </source>
</evidence>